<feature type="domain" description="HTH cro/C1-type" evidence="1">
    <location>
        <begin position="9"/>
        <end position="81"/>
    </location>
</feature>
<dbReference type="Proteomes" id="UP000199343">
    <property type="component" value="Unassembled WGS sequence"/>
</dbReference>
<gene>
    <name evidence="2" type="ORF">GA0070608_4055</name>
    <name evidence="3" type="ORF">OIE14_23565</name>
</gene>
<proteinExistence type="predicted"/>
<dbReference type="GO" id="GO:0003677">
    <property type="term" value="F:DNA binding"/>
    <property type="evidence" value="ECO:0007669"/>
    <property type="project" value="InterPro"/>
</dbReference>
<dbReference type="EMBL" id="CP109071">
    <property type="protein sequence ID" value="WSA31109.1"/>
    <property type="molecule type" value="Genomic_DNA"/>
</dbReference>
<dbReference type="PANTHER" id="PTHR35010">
    <property type="entry name" value="BLL4672 PROTEIN-RELATED"/>
    <property type="match status" value="1"/>
</dbReference>
<dbReference type="InterPro" id="IPR010982">
    <property type="entry name" value="Lambda_DNA-bd_dom_sf"/>
</dbReference>
<dbReference type="Pfam" id="PF13560">
    <property type="entry name" value="HTH_31"/>
    <property type="match status" value="1"/>
</dbReference>
<dbReference type="Pfam" id="PF17765">
    <property type="entry name" value="MLTR_LBD"/>
    <property type="match status" value="1"/>
</dbReference>
<evidence type="ECO:0000259" key="1">
    <source>
        <dbReference type="SMART" id="SM00530"/>
    </source>
</evidence>
<reference evidence="3 5" key="2">
    <citation type="submission" date="2022-10" db="EMBL/GenBank/DDBJ databases">
        <title>The complete genomes of actinobacterial strains from the NBC collection.</title>
        <authorList>
            <person name="Joergensen T.S."/>
            <person name="Alvarez Arevalo M."/>
            <person name="Sterndorff E.B."/>
            <person name="Faurdal D."/>
            <person name="Vuksanovic O."/>
            <person name="Mourched A.-S."/>
            <person name="Charusanti P."/>
            <person name="Shaw S."/>
            <person name="Blin K."/>
            <person name="Weber T."/>
        </authorList>
    </citation>
    <scope>NUCLEOTIDE SEQUENCE [LARGE SCALE GENOMIC DNA]</scope>
    <source>
        <strain evidence="3 5">NBC 01809</strain>
    </source>
</reference>
<dbReference type="AlphaFoldDB" id="A0A1C6VTC5"/>
<dbReference type="PANTHER" id="PTHR35010:SF2">
    <property type="entry name" value="BLL4672 PROTEIN"/>
    <property type="match status" value="1"/>
</dbReference>
<dbReference type="RefSeq" id="WP_091630114.1">
    <property type="nucleotide sequence ID" value="NZ_CP109071.1"/>
</dbReference>
<keyword evidence="5" id="KW-1185">Reference proteome</keyword>
<accession>A0A1C6VTC5</accession>
<evidence type="ECO:0000313" key="4">
    <source>
        <dbReference type="Proteomes" id="UP000199343"/>
    </source>
</evidence>
<dbReference type="Gene3D" id="1.10.260.40">
    <property type="entry name" value="lambda repressor-like DNA-binding domains"/>
    <property type="match status" value="1"/>
</dbReference>
<evidence type="ECO:0000313" key="5">
    <source>
        <dbReference type="Proteomes" id="UP001334804"/>
    </source>
</evidence>
<dbReference type="InterPro" id="IPR041413">
    <property type="entry name" value="MLTR_LBD"/>
</dbReference>
<reference evidence="2 4" key="1">
    <citation type="submission" date="2016-06" db="EMBL/GenBank/DDBJ databases">
        <authorList>
            <person name="Kjaerup R.B."/>
            <person name="Dalgaard T.S."/>
            <person name="Juul-Madsen H.R."/>
        </authorList>
    </citation>
    <scope>NUCLEOTIDE SEQUENCE [LARGE SCALE GENOMIC DNA]</scope>
    <source>
        <strain evidence="2 4">DSM 43363</strain>
    </source>
</reference>
<evidence type="ECO:0000313" key="3">
    <source>
        <dbReference type="EMBL" id="WSA31109.1"/>
    </source>
</evidence>
<evidence type="ECO:0000313" key="2">
    <source>
        <dbReference type="EMBL" id="SCL69573.1"/>
    </source>
</evidence>
<dbReference type="Gene3D" id="3.30.450.180">
    <property type="match status" value="1"/>
</dbReference>
<dbReference type="EMBL" id="FMIC01000002">
    <property type="protein sequence ID" value="SCL69573.1"/>
    <property type="molecule type" value="Genomic_DNA"/>
</dbReference>
<organism evidence="2 4">
    <name type="scientific">Micromonospora peucetia</name>
    <dbReference type="NCBI Taxonomy" id="47871"/>
    <lineage>
        <taxon>Bacteria</taxon>
        <taxon>Bacillati</taxon>
        <taxon>Actinomycetota</taxon>
        <taxon>Actinomycetes</taxon>
        <taxon>Micromonosporales</taxon>
        <taxon>Micromonosporaceae</taxon>
        <taxon>Micromonospora</taxon>
    </lineage>
</organism>
<dbReference type="Proteomes" id="UP001334804">
    <property type="component" value="Chromosome"/>
</dbReference>
<dbReference type="CDD" id="cd00093">
    <property type="entry name" value="HTH_XRE"/>
    <property type="match status" value="1"/>
</dbReference>
<dbReference type="STRING" id="47871.GA0070608_4055"/>
<protein>
    <submittedName>
        <fullName evidence="2">Helix-turn-helix domain-containing protein</fullName>
    </submittedName>
    <submittedName>
        <fullName evidence="3">Helix-turn-helix transcriptional regulator</fullName>
    </submittedName>
</protein>
<dbReference type="SMART" id="SM00530">
    <property type="entry name" value="HTH_XRE"/>
    <property type="match status" value="1"/>
</dbReference>
<dbReference type="OrthoDB" id="3608749at2"/>
<sequence>MDRPLLAEFLRSRRARVRPEDVGLPPGVRRRTPGLRREEVAQLAGISVDYYNRLEQARAPRPSRQVLAALGRALLLYPTERSHLFRLAGEVPDPPASPDDVVPHGLRHLLDRLTDTPAYVIDARYDLLAWNSLAVVVLGDPDDWAPGERNLAWRMFRGRPAPDVDEAGAWAVAARCVADLRAASGRYPDDAALRRLLAGLRADSPEFDRRWRDQPVCVRDGSDRIRLTHRAVGELTLDREALELAGSGQRLVVHTAAPGSRSAEALRLLTVIGTQWRPAPAS</sequence>
<name>A0A1C6VTC5_9ACTN</name>
<dbReference type="InterPro" id="IPR001387">
    <property type="entry name" value="Cro/C1-type_HTH"/>
</dbReference>
<dbReference type="SUPFAM" id="SSF47413">
    <property type="entry name" value="lambda repressor-like DNA-binding domains"/>
    <property type="match status" value="1"/>
</dbReference>